<dbReference type="Pfam" id="PF00069">
    <property type="entry name" value="Pkinase"/>
    <property type="match status" value="1"/>
</dbReference>
<keyword evidence="3" id="KW-1185">Reference proteome</keyword>
<reference evidence="2 3" key="1">
    <citation type="journal article" date="2012" name="Science">
        <title>The Paleozoic origin of enzymatic lignin decomposition reconstructed from 31 fungal genomes.</title>
        <authorList>
            <person name="Floudas D."/>
            <person name="Binder M."/>
            <person name="Riley R."/>
            <person name="Barry K."/>
            <person name="Blanchette R.A."/>
            <person name="Henrissat B."/>
            <person name="Martinez A.T."/>
            <person name="Otillar R."/>
            <person name="Spatafora J.W."/>
            <person name="Yadav J.S."/>
            <person name="Aerts A."/>
            <person name="Benoit I."/>
            <person name="Boyd A."/>
            <person name="Carlson A."/>
            <person name="Copeland A."/>
            <person name="Coutinho P.M."/>
            <person name="de Vries R.P."/>
            <person name="Ferreira P."/>
            <person name="Findley K."/>
            <person name="Foster B."/>
            <person name="Gaskell J."/>
            <person name="Glotzer D."/>
            <person name="Gorecki P."/>
            <person name="Heitman J."/>
            <person name="Hesse C."/>
            <person name="Hori C."/>
            <person name="Igarashi K."/>
            <person name="Jurgens J.A."/>
            <person name="Kallen N."/>
            <person name="Kersten P."/>
            <person name="Kohler A."/>
            <person name="Kuees U."/>
            <person name="Kumar T.K.A."/>
            <person name="Kuo A."/>
            <person name="LaButti K."/>
            <person name="Larrondo L.F."/>
            <person name="Lindquist E."/>
            <person name="Ling A."/>
            <person name="Lombard V."/>
            <person name="Lucas S."/>
            <person name="Lundell T."/>
            <person name="Martin R."/>
            <person name="McLaughlin D.J."/>
            <person name="Morgenstern I."/>
            <person name="Morin E."/>
            <person name="Murat C."/>
            <person name="Nagy L.G."/>
            <person name="Nolan M."/>
            <person name="Ohm R.A."/>
            <person name="Patyshakuliyeva A."/>
            <person name="Rokas A."/>
            <person name="Ruiz-Duenas F.J."/>
            <person name="Sabat G."/>
            <person name="Salamov A."/>
            <person name="Samejima M."/>
            <person name="Schmutz J."/>
            <person name="Slot J.C."/>
            <person name="St John F."/>
            <person name="Stenlid J."/>
            <person name="Sun H."/>
            <person name="Sun S."/>
            <person name="Syed K."/>
            <person name="Tsang A."/>
            <person name="Wiebenga A."/>
            <person name="Young D."/>
            <person name="Pisabarro A."/>
            <person name="Eastwood D.C."/>
            <person name="Martin F."/>
            <person name="Cullen D."/>
            <person name="Grigoriev I.V."/>
            <person name="Hibbett D.S."/>
        </authorList>
    </citation>
    <scope>NUCLEOTIDE SEQUENCE</scope>
    <source>
        <strain evidence="3">FP-58527</strain>
    </source>
</reference>
<dbReference type="InterPro" id="IPR050235">
    <property type="entry name" value="CK1_Ser-Thr_kinase"/>
</dbReference>
<name>S8DNH3_FOMSC</name>
<evidence type="ECO:0000313" key="2">
    <source>
        <dbReference type="EMBL" id="EPS92863.1"/>
    </source>
</evidence>
<protein>
    <recommendedName>
        <fullName evidence="1">Protein kinase domain-containing protein</fullName>
    </recommendedName>
</protein>
<organism evidence="2 3">
    <name type="scientific">Fomitopsis schrenkii</name>
    <name type="common">Brown rot fungus</name>
    <dbReference type="NCBI Taxonomy" id="2126942"/>
    <lineage>
        <taxon>Eukaryota</taxon>
        <taxon>Fungi</taxon>
        <taxon>Dikarya</taxon>
        <taxon>Basidiomycota</taxon>
        <taxon>Agaricomycotina</taxon>
        <taxon>Agaricomycetes</taxon>
        <taxon>Polyporales</taxon>
        <taxon>Fomitopsis</taxon>
    </lineage>
</organism>
<dbReference type="InParanoid" id="S8DNH3"/>
<dbReference type="AlphaFoldDB" id="S8DNH3"/>
<dbReference type="Proteomes" id="UP000015241">
    <property type="component" value="Unassembled WGS sequence"/>
</dbReference>
<dbReference type="STRING" id="743788.S8DNH3"/>
<dbReference type="HOGENOM" id="CLU_019279_2_0_1"/>
<evidence type="ECO:0000259" key="1">
    <source>
        <dbReference type="PROSITE" id="PS50011"/>
    </source>
</evidence>
<dbReference type="EMBL" id="KE504330">
    <property type="protein sequence ID" value="EPS92863.1"/>
    <property type="molecule type" value="Genomic_DNA"/>
</dbReference>
<dbReference type="InterPro" id="IPR011009">
    <property type="entry name" value="Kinase-like_dom_sf"/>
</dbReference>
<feature type="domain" description="Protein kinase" evidence="1">
    <location>
        <begin position="1"/>
        <end position="271"/>
    </location>
</feature>
<dbReference type="PANTHER" id="PTHR11909">
    <property type="entry name" value="CASEIN KINASE-RELATED"/>
    <property type="match status" value="1"/>
</dbReference>
<dbReference type="GO" id="GO:0005524">
    <property type="term" value="F:ATP binding"/>
    <property type="evidence" value="ECO:0007669"/>
    <property type="project" value="InterPro"/>
</dbReference>
<accession>S8DNH3</accession>
<gene>
    <name evidence="2" type="ORF">FOMPIDRAFT_1137207</name>
</gene>
<dbReference type="SUPFAM" id="SSF56112">
    <property type="entry name" value="Protein kinase-like (PK-like)"/>
    <property type="match status" value="1"/>
</dbReference>
<evidence type="ECO:0000313" key="3">
    <source>
        <dbReference type="Proteomes" id="UP000015241"/>
    </source>
</evidence>
<sequence length="285" mass="32217">MGNRAQGRKFPGRVYRALDTESHQHVAVKAEPCRLMLYLLEEEDEVYEVLKGERGFPESRLFAQQDGVNFLIMDLLGPSLDALFFTCGAQFSLRTVVLIGLQATDHIETLHKAGYVHGDIKPGNFAISAEQADLTIFMIDFGLSSRFYNNIYDAHIPYSEGHALTGTPLFASLHQHKGIAYSRRDDVISLTYMLLYLLRGSLPWQHIGHPNSPMAINNDLMTAAKAKAKVYQLCGGFPSPLAHLFNYVMLLHFDKEPNYKYIRLLLCHCLLGMAKSRGDSYDWEK</sequence>
<dbReference type="SMART" id="SM00220">
    <property type="entry name" value="S_TKc"/>
    <property type="match status" value="1"/>
</dbReference>
<dbReference type="GO" id="GO:0004672">
    <property type="term" value="F:protein kinase activity"/>
    <property type="evidence" value="ECO:0007669"/>
    <property type="project" value="InterPro"/>
</dbReference>
<dbReference type="Gene3D" id="1.10.510.10">
    <property type="entry name" value="Transferase(Phosphotransferase) domain 1"/>
    <property type="match status" value="1"/>
</dbReference>
<dbReference type="eggNOG" id="KOG1164">
    <property type="taxonomic scope" value="Eukaryota"/>
</dbReference>
<proteinExistence type="predicted"/>
<dbReference type="InterPro" id="IPR000719">
    <property type="entry name" value="Prot_kinase_dom"/>
</dbReference>
<dbReference type="OrthoDB" id="5800476at2759"/>
<dbReference type="PROSITE" id="PS50011">
    <property type="entry name" value="PROTEIN_KINASE_DOM"/>
    <property type="match status" value="1"/>
</dbReference>